<evidence type="ECO:0000259" key="1">
    <source>
        <dbReference type="Pfam" id="PF21345"/>
    </source>
</evidence>
<feature type="domain" description="PcRGLX/YetA-like C-terminal alpha/alpha toroid" evidence="2">
    <location>
        <begin position="41"/>
        <end position="80"/>
    </location>
</feature>
<dbReference type="Pfam" id="PF21346">
    <property type="entry name" value="PcRGLX_3rd"/>
    <property type="match status" value="1"/>
</dbReference>
<dbReference type="InterPro" id="IPR048330">
    <property type="entry name" value="PcRGLX/YetA_2nd"/>
</dbReference>
<comment type="caution">
    <text evidence="3">The sequence shown here is derived from an EMBL/GenBank/DDBJ whole genome shotgun (WGS) entry which is preliminary data.</text>
</comment>
<evidence type="ECO:0000259" key="2">
    <source>
        <dbReference type="Pfam" id="PF21346"/>
    </source>
</evidence>
<accession>A0A559K9P2</accession>
<dbReference type="Proteomes" id="UP000317036">
    <property type="component" value="Unassembled WGS sequence"/>
</dbReference>
<dbReference type="OrthoDB" id="262615at2"/>
<proteinExistence type="predicted"/>
<dbReference type="RefSeq" id="WP_144848587.1">
    <property type="nucleotide sequence ID" value="NZ_VNJI01000019.1"/>
</dbReference>
<sequence length="89" mass="10454">MIRLYGTIFKLSQLSADSYSIRKRTGEGCCWVKAADESRFPVRLVCNPEYYYECRAFGVWSLPNRETEQKRFIEEQLDVQKNSTRGGIY</sequence>
<evidence type="ECO:0000313" key="3">
    <source>
        <dbReference type="EMBL" id="TVY08844.1"/>
    </source>
</evidence>
<dbReference type="Pfam" id="PF21345">
    <property type="entry name" value="PcRGLX_2nd"/>
    <property type="match status" value="1"/>
</dbReference>
<evidence type="ECO:0000313" key="4">
    <source>
        <dbReference type="Proteomes" id="UP000317036"/>
    </source>
</evidence>
<name>A0A559K9P2_9BACL</name>
<dbReference type="InterPro" id="IPR048331">
    <property type="entry name" value="PcRGLX/YetA_3rd"/>
</dbReference>
<dbReference type="PANTHER" id="PTHR40081:SF1">
    <property type="entry name" value="TAT PATHWAY SIGNAL SEQUENCE DOMAIN PROTEIN"/>
    <property type="match status" value="1"/>
</dbReference>
<gene>
    <name evidence="3" type="ORF">FPZ49_16345</name>
</gene>
<protein>
    <submittedName>
        <fullName evidence="3">Uncharacterized protein</fullName>
    </submittedName>
</protein>
<keyword evidence="4" id="KW-1185">Reference proteome</keyword>
<dbReference type="AlphaFoldDB" id="A0A559K9P2"/>
<reference evidence="3 4" key="1">
    <citation type="submission" date="2019-07" db="EMBL/GenBank/DDBJ databases">
        <authorList>
            <person name="Kim J."/>
        </authorList>
    </citation>
    <scope>NUCLEOTIDE SEQUENCE [LARGE SCALE GENOMIC DNA]</scope>
    <source>
        <strain evidence="3 4">JC52</strain>
    </source>
</reference>
<dbReference type="InterPro" id="IPR045793">
    <property type="entry name" value="PcRGLX/YetA-like"/>
</dbReference>
<dbReference type="EMBL" id="VNJI01000019">
    <property type="protein sequence ID" value="TVY08844.1"/>
    <property type="molecule type" value="Genomic_DNA"/>
</dbReference>
<feature type="domain" description="PcRGLX/YetA-like central beta-sandwich" evidence="1">
    <location>
        <begin position="9"/>
        <end position="39"/>
    </location>
</feature>
<dbReference type="PANTHER" id="PTHR40081">
    <property type="entry name" value="CONCANAVALIN A-LIKE LECTIN/GLUCANASE"/>
    <property type="match status" value="1"/>
</dbReference>
<organism evidence="3 4">
    <name type="scientific">Paenibacillus cremeus</name>
    <dbReference type="NCBI Taxonomy" id="2163881"/>
    <lineage>
        <taxon>Bacteria</taxon>
        <taxon>Bacillati</taxon>
        <taxon>Bacillota</taxon>
        <taxon>Bacilli</taxon>
        <taxon>Bacillales</taxon>
        <taxon>Paenibacillaceae</taxon>
        <taxon>Paenibacillus</taxon>
    </lineage>
</organism>